<gene>
    <name evidence="7" type="ORF">DEH84_07310</name>
</gene>
<evidence type="ECO:0000256" key="5">
    <source>
        <dbReference type="SAM" id="MobiDB-lite"/>
    </source>
</evidence>
<dbReference type="InterPro" id="IPR000847">
    <property type="entry name" value="LysR_HTH_N"/>
</dbReference>
<dbReference type="GO" id="GO:0003700">
    <property type="term" value="F:DNA-binding transcription factor activity"/>
    <property type="evidence" value="ECO:0007669"/>
    <property type="project" value="InterPro"/>
</dbReference>
<feature type="domain" description="HTH lysR-type" evidence="6">
    <location>
        <begin position="10"/>
        <end position="67"/>
    </location>
</feature>
<keyword evidence="2" id="KW-0805">Transcription regulation</keyword>
<dbReference type="Proteomes" id="UP000244892">
    <property type="component" value="Chromosome"/>
</dbReference>
<dbReference type="SUPFAM" id="SSF53850">
    <property type="entry name" value="Periplasmic binding protein-like II"/>
    <property type="match status" value="1"/>
</dbReference>
<evidence type="ECO:0000256" key="4">
    <source>
        <dbReference type="ARBA" id="ARBA00023163"/>
    </source>
</evidence>
<feature type="compositionally biased region" description="Pro residues" evidence="5">
    <location>
        <begin position="331"/>
        <end position="341"/>
    </location>
</feature>
<dbReference type="EMBL" id="CP029210">
    <property type="protein sequence ID" value="AWI53257.1"/>
    <property type="molecule type" value="Genomic_DNA"/>
</dbReference>
<keyword evidence="8" id="KW-1185">Reference proteome</keyword>
<comment type="similarity">
    <text evidence="1">Belongs to the LysR transcriptional regulatory family.</text>
</comment>
<reference evidence="7 8" key="1">
    <citation type="submission" date="2018-05" db="EMBL/GenBank/DDBJ databases">
        <title>complete genome sequence of Aquabacterium olei NBRC 110486.</title>
        <authorList>
            <person name="Tang B."/>
            <person name="Chang J."/>
            <person name="Zhang L."/>
            <person name="Yang H."/>
        </authorList>
    </citation>
    <scope>NUCLEOTIDE SEQUENCE [LARGE SCALE GENOMIC DNA]</scope>
    <source>
        <strain evidence="7 8">NBRC 110486</strain>
    </source>
</reference>
<name>A0A2U8FQV7_9BURK</name>
<organism evidence="7 8">
    <name type="scientific">Aquabacterium olei</name>
    <dbReference type="NCBI Taxonomy" id="1296669"/>
    <lineage>
        <taxon>Bacteria</taxon>
        <taxon>Pseudomonadati</taxon>
        <taxon>Pseudomonadota</taxon>
        <taxon>Betaproteobacteria</taxon>
        <taxon>Burkholderiales</taxon>
        <taxon>Aquabacterium</taxon>
    </lineage>
</organism>
<proteinExistence type="inferred from homology"/>
<protein>
    <submittedName>
        <fullName evidence="7">LysR family transcriptional regulator</fullName>
    </submittedName>
</protein>
<evidence type="ECO:0000256" key="1">
    <source>
        <dbReference type="ARBA" id="ARBA00009437"/>
    </source>
</evidence>
<dbReference type="Gene3D" id="3.40.190.10">
    <property type="entry name" value="Periplasmic binding protein-like II"/>
    <property type="match status" value="2"/>
</dbReference>
<dbReference type="Pfam" id="PF03466">
    <property type="entry name" value="LysR_substrate"/>
    <property type="match status" value="1"/>
</dbReference>
<dbReference type="InterPro" id="IPR050389">
    <property type="entry name" value="LysR-type_TF"/>
</dbReference>
<dbReference type="OrthoDB" id="8924032at2"/>
<dbReference type="Gene3D" id="1.10.10.10">
    <property type="entry name" value="Winged helix-like DNA-binding domain superfamily/Winged helix DNA-binding domain"/>
    <property type="match status" value="1"/>
</dbReference>
<sequence>MSKSALFDKIDLSLIRVLHTVITECSVSRAAIRLQSSQPAVSAQLRRLRELTGDPLLVRCGQSMAPTDVALSLLEPASAILQHAQAMFGHKSAVREFDPATTTLTFRIAATDYLDPCFLPELTLRLRRLAPHVRVEVVPLTSDLDYRRSLARGEVDLVIGNWLEPSDELHLGRLLTDEVVCLVSEDHPAARLPKEGKRAWTVEQYLAAEHIAPPPLHPGAVGIIDEHLAMQGLRRNIVVRNPHFAQLPYMVAGSLLVLTTGRRFCERYARDLKVRLIRCPVSFPSLNYYQLWHDLTHHSAASRWLREQVRDVVRGLHQVRPPVRDGADSPAAPPSSPARVA</sequence>
<feature type="region of interest" description="Disordered" evidence="5">
    <location>
        <begin position="320"/>
        <end position="341"/>
    </location>
</feature>
<keyword evidence="4" id="KW-0804">Transcription</keyword>
<dbReference type="RefSeq" id="WP_109036118.1">
    <property type="nucleotide sequence ID" value="NZ_CP029210.1"/>
</dbReference>
<dbReference type="KEGG" id="aon:DEH84_07310"/>
<evidence type="ECO:0000313" key="7">
    <source>
        <dbReference type="EMBL" id="AWI53257.1"/>
    </source>
</evidence>
<dbReference type="AlphaFoldDB" id="A0A2U8FQV7"/>
<dbReference type="Pfam" id="PF00126">
    <property type="entry name" value="HTH_1"/>
    <property type="match status" value="1"/>
</dbReference>
<evidence type="ECO:0000256" key="2">
    <source>
        <dbReference type="ARBA" id="ARBA00023015"/>
    </source>
</evidence>
<dbReference type="InterPro" id="IPR036390">
    <property type="entry name" value="WH_DNA-bd_sf"/>
</dbReference>
<dbReference type="PANTHER" id="PTHR30118">
    <property type="entry name" value="HTH-TYPE TRANSCRIPTIONAL REGULATOR LEUO-RELATED"/>
    <property type="match status" value="1"/>
</dbReference>
<dbReference type="InterPro" id="IPR005119">
    <property type="entry name" value="LysR_subst-bd"/>
</dbReference>
<dbReference type="PANTHER" id="PTHR30118:SF15">
    <property type="entry name" value="TRANSCRIPTIONAL REGULATORY PROTEIN"/>
    <property type="match status" value="1"/>
</dbReference>
<dbReference type="SUPFAM" id="SSF46785">
    <property type="entry name" value="Winged helix' DNA-binding domain"/>
    <property type="match status" value="1"/>
</dbReference>
<evidence type="ECO:0000313" key="8">
    <source>
        <dbReference type="Proteomes" id="UP000244892"/>
    </source>
</evidence>
<evidence type="ECO:0000259" key="6">
    <source>
        <dbReference type="PROSITE" id="PS50931"/>
    </source>
</evidence>
<dbReference type="GO" id="GO:0003677">
    <property type="term" value="F:DNA binding"/>
    <property type="evidence" value="ECO:0007669"/>
    <property type="project" value="UniProtKB-KW"/>
</dbReference>
<keyword evidence="3" id="KW-0238">DNA-binding</keyword>
<dbReference type="PRINTS" id="PR00039">
    <property type="entry name" value="HTHLYSR"/>
</dbReference>
<evidence type="ECO:0000256" key="3">
    <source>
        <dbReference type="ARBA" id="ARBA00023125"/>
    </source>
</evidence>
<dbReference type="InterPro" id="IPR036388">
    <property type="entry name" value="WH-like_DNA-bd_sf"/>
</dbReference>
<dbReference type="PROSITE" id="PS50931">
    <property type="entry name" value="HTH_LYSR"/>
    <property type="match status" value="1"/>
</dbReference>
<accession>A0A2U8FQV7</accession>